<feature type="region of interest" description="Disordered" evidence="1">
    <location>
        <begin position="95"/>
        <end position="116"/>
    </location>
</feature>
<gene>
    <name evidence="2" type="ORF">CacPP4_19840</name>
</gene>
<protein>
    <submittedName>
        <fullName evidence="2">Uncharacterized protein</fullName>
    </submittedName>
</protein>
<dbReference type="EMBL" id="AP019723">
    <property type="protein sequence ID" value="BBK85369.1"/>
    <property type="molecule type" value="Genomic_DNA"/>
</dbReference>
<evidence type="ECO:0000313" key="3">
    <source>
        <dbReference type="Proteomes" id="UP000318594"/>
    </source>
</evidence>
<dbReference type="Proteomes" id="UP000318594">
    <property type="component" value="Chromosome"/>
</dbReference>
<sequence>MRRNDDRPILGKFTEEGSHPDPGCRVEADCRLIEQQHSRISDNCTRDSKPLAHSTRKRLDAIIGAVDKPHTIKGRTCPYTALPRFNSSRPCRIFHGPPDAKMQREGKPLGQESDHTTNGIDVIADIDTIHPKMTGLRFP</sequence>
<evidence type="ECO:0000313" key="2">
    <source>
        <dbReference type="EMBL" id="BBK85369.1"/>
    </source>
</evidence>
<name>A0ABM7H1C4_CUTAC</name>
<keyword evidence="3" id="KW-1185">Reference proteome</keyword>
<organism evidence="2 3">
    <name type="scientific">Cutibacterium acnes subsp. acnes</name>
    <dbReference type="NCBI Taxonomy" id="1734925"/>
    <lineage>
        <taxon>Bacteria</taxon>
        <taxon>Bacillati</taxon>
        <taxon>Actinomycetota</taxon>
        <taxon>Actinomycetes</taxon>
        <taxon>Propionibacteriales</taxon>
        <taxon>Propionibacteriaceae</taxon>
        <taxon>Cutibacterium</taxon>
    </lineage>
</organism>
<proteinExistence type="predicted"/>
<feature type="region of interest" description="Disordered" evidence="1">
    <location>
        <begin position="1"/>
        <end position="22"/>
    </location>
</feature>
<feature type="compositionally biased region" description="Basic and acidic residues" evidence="1">
    <location>
        <begin position="101"/>
        <end position="115"/>
    </location>
</feature>
<reference evidence="2 3" key="1">
    <citation type="submission" date="2019-06" db="EMBL/GenBank/DDBJ databases">
        <title>Complete genome sequence of Cutibacterium acnes subsp. acnes NBRC 107605.</title>
        <authorList>
            <person name="Miura T."/>
            <person name="Furukawa M."/>
            <person name="Shimamura M."/>
            <person name="Ohyama Y."/>
            <person name="Yamazoe A."/>
            <person name="Kawasaki H."/>
        </authorList>
    </citation>
    <scope>NUCLEOTIDE SEQUENCE [LARGE SCALE GENOMIC DNA]</scope>
    <source>
        <strain evidence="2 3">NBRC 107605</strain>
    </source>
</reference>
<evidence type="ECO:0000256" key="1">
    <source>
        <dbReference type="SAM" id="MobiDB-lite"/>
    </source>
</evidence>
<accession>A0ABM7H1C4</accession>